<organism evidence="2 3">
    <name type="scientific">Eubacterium plexicaudatum ASF492</name>
    <dbReference type="NCBI Taxonomy" id="1235802"/>
    <lineage>
        <taxon>Bacteria</taxon>
        <taxon>Bacillati</taxon>
        <taxon>Bacillota</taxon>
        <taxon>Clostridia</taxon>
        <taxon>Eubacteriales</taxon>
        <taxon>Eubacteriaceae</taxon>
        <taxon>Eubacterium</taxon>
    </lineage>
</organism>
<sequence length="93" mass="10773">MDTEQTLNKLLVQFFKYIMEIEERKLITDEFKEITYNDMHIIEAIGLKQPKKMSEIAKIMSVTTGTLTKAVNALEKKDLYSVNVVNRISGLYL</sequence>
<comment type="caution">
    <text evidence="2">The sequence shown here is derived from an EMBL/GenBank/DDBJ whole genome shotgun (WGS) entry which is preliminary data.</text>
</comment>
<evidence type="ECO:0000313" key="2">
    <source>
        <dbReference type="EMBL" id="EMZ21753.1"/>
    </source>
</evidence>
<name>N2A5N4_9FIRM</name>
<dbReference type="InterPro" id="IPR036390">
    <property type="entry name" value="WH_DNA-bd_sf"/>
</dbReference>
<dbReference type="SUPFAM" id="SSF46785">
    <property type="entry name" value="Winged helix' DNA-binding domain"/>
    <property type="match status" value="1"/>
</dbReference>
<dbReference type="STRING" id="1235802.C823_04354"/>
<dbReference type="eggNOG" id="COG1846">
    <property type="taxonomic scope" value="Bacteria"/>
</dbReference>
<dbReference type="GO" id="GO:0003700">
    <property type="term" value="F:DNA-binding transcription factor activity"/>
    <property type="evidence" value="ECO:0007669"/>
    <property type="project" value="InterPro"/>
</dbReference>
<gene>
    <name evidence="2" type="ORF">C823_04354</name>
</gene>
<evidence type="ECO:0000259" key="1">
    <source>
        <dbReference type="Pfam" id="PF01047"/>
    </source>
</evidence>
<keyword evidence="3" id="KW-1185">Reference proteome</keyword>
<proteinExistence type="predicted"/>
<reference evidence="2 3" key="1">
    <citation type="journal article" date="2014" name="Genome Announc.">
        <title>Draft genome sequences of the altered schaedler flora, a defined bacterial community from gnotobiotic mice.</title>
        <authorList>
            <person name="Wannemuehler M.J."/>
            <person name="Overstreet A.M."/>
            <person name="Ward D.V."/>
            <person name="Phillips G.J."/>
        </authorList>
    </citation>
    <scope>NUCLEOTIDE SEQUENCE [LARGE SCALE GENOMIC DNA]</scope>
    <source>
        <strain evidence="2 3">ASF492</strain>
    </source>
</reference>
<dbReference type="PATRIC" id="fig|1235802.3.peg.4624"/>
<accession>N2A5N4</accession>
<dbReference type="Pfam" id="PF01047">
    <property type="entry name" value="MarR"/>
    <property type="match status" value="1"/>
</dbReference>
<dbReference type="Gene3D" id="1.10.10.10">
    <property type="entry name" value="Winged helix-like DNA-binding domain superfamily/Winged helix DNA-binding domain"/>
    <property type="match status" value="1"/>
</dbReference>
<evidence type="ECO:0000313" key="3">
    <source>
        <dbReference type="Proteomes" id="UP000012589"/>
    </source>
</evidence>
<dbReference type="EMBL" id="AQFT01000127">
    <property type="protein sequence ID" value="EMZ21753.1"/>
    <property type="molecule type" value="Genomic_DNA"/>
</dbReference>
<dbReference type="HOGENOM" id="CLU_2395329_0_0_9"/>
<protein>
    <recommendedName>
        <fullName evidence="1">HTH marR-type domain-containing protein</fullName>
    </recommendedName>
</protein>
<dbReference type="InterPro" id="IPR000835">
    <property type="entry name" value="HTH_MarR-typ"/>
</dbReference>
<dbReference type="InterPro" id="IPR036388">
    <property type="entry name" value="WH-like_DNA-bd_sf"/>
</dbReference>
<dbReference type="AlphaFoldDB" id="N2A5N4"/>
<feature type="domain" description="HTH marR-type" evidence="1">
    <location>
        <begin position="34"/>
        <end position="79"/>
    </location>
</feature>
<dbReference type="Proteomes" id="UP000012589">
    <property type="component" value="Unassembled WGS sequence"/>
</dbReference>